<proteinExistence type="predicted"/>
<gene>
    <name evidence="1" type="ORF">C0Z18_14830</name>
</gene>
<organism evidence="1 2">
    <name type="scientific">Trinickia dabaoshanensis</name>
    <dbReference type="NCBI Taxonomy" id="564714"/>
    <lineage>
        <taxon>Bacteria</taxon>
        <taxon>Pseudomonadati</taxon>
        <taxon>Pseudomonadota</taxon>
        <taxon>Betaproteobacteria</taxon>
        <taxon>Burkholderiales</taxon>
        <taxon>Burkholderiaceae</taxon>
        <taxon>Trinickia</taxon>
    </lineage>
</organism>
<reference evidence="1 2" key="1">
    <citation type="submission" date="2018-01" db="EMBL/GenBank/DDBJ databases">
        <title>Whole genome analyses suggest that Burkholderia sensu lato contains two further novel genera in the rhizoxinica-symbiotica group Mycetohabitans gen. nov., and Trinickia gen. nov.: implications for the evolution of diazotrophy and nodulation in the Burkholderiaceae.</title>
        <authorList>
            <person name="Estrada-de los Santos P."/>
            <person name="Palmer M."/>
            <person name="Chavez-Ramirez B."/>
            <person name="Beukes C."/>
            <person name="Steenkamp E.T."/>
            <person name="Hirsch A.M."/>
            <person name="Manyaka P."/>
            <person name="Maluk M."/>
            <person name="Lafos M."/>
            <person name="Crook M."/>
            <person name="Gross E."/>
            <person name="Simon M.F."/>
            <person name="Bueno dos Reis Junior F."/>
            <person name="Poole P.S."/>
            <person name="Venter S.N."/>
            <person name="James E.K."/>
        </authorList>
    </citation>
    <scope>NUCLEOTIDE SEQUENCE [LARGE SCALE GENOMIC DNA]</scope>
    <source>
        <strain evidence="1 2">GIMN1.004</strain>
    </source>
</reference>
<comment type="caution">
    <text evidence="1">The sequence shown here is derived from an EMBL/GenBank/DDBJ whole genome shotgun (WGS) entry which is preliminary data.</text>
</comment>
<evidence type="ECO:0000313" key="2">
    <source>
        <dbReference type="Proteomes" id="UP000235616"/>
    </source>
</evidence>
<accession>A0A2N7VPL0</accession>
<protein>
    <submittedName>
        <fullName evidence="1">Integrase</fullName>
    </submittedName>
</protein>
<sequence>MLNLVNSTQQLSFARLYEFFSEQKHWYRSLWGIGTVLAMDELVEACTVMKQGHLSEGSVKRIASSLLKRVGSHPAFAIAEKHLLAEQVRQVPRAEGVAHFIIRELCQRVSSDYLSRWAAAVAGGNFRPEHFARHVGAHLLDAGFSPQFLHDWIASRRDAPETITLAELCEELQGVVQSNPPRPFDVLIAVKSMPRLNGASRTPWLKAAAVTEWLRQNRFDTAGVRAAAAMIVTVTARDDVGAASAARNESDRYSARALLATGKPLDLLPSVWVRGSSREFPAKTNSRGVAVSELFRGDRIFASGVSQNVDAALELLAHLEDSSPPAAIAGGWGAIEGLLADPSDRASAADNLATLVTCSFPRAELTALSRRAERIFPSQCAELLGVETNRERSRVLARMILENRVPAMPSVADQAAVARMRKLLLNPHPELQTIKDLVAESFHRLYRQRNLILHGGRLDSVALHASLRTVAKLAGAGMDRITHGHYEQGLRPLELVAKANLALAVIDRASPLECVDLLEVA</sequence>
<keyword evidence="2" id="KW-1185">Reference proteome</keyword>
<dbReference type="RefSeq" id="WP_102646174.1">
    <property type="nucleotide sequence ID" value="NZ_PNYA01000012.1"/>
</dbReference>
<dbReference type="AlphaFoldDB" id="A0A2N7VPL0"/>
<dbReference type="Proteomes" id="UP000235616">
    <property type="component" value="Unassembled WGS sequence"/>
</dbReference>
<name>A0A2N7VPL0_9BURK</name>
<dbReference type="EMBL" id="PNYA01000012">
    <property type="protein sequence ID" value="PMS19093.1"/>
    <property type="molecule type" value="Genomic_DNA"/>
</dbReference>
<dbReference type="OrthoDB" id="5116314at2"/>
<evidence type="ECO:0000313" key="1">
    <source>
        <dbReference type="EMBL" id="PMS19093.1"/>
    </source>
</evidence>